<keyword evidence="6 10" id="KW-0067">ATP-binding</keyword>
<proteinExistence type="inferred from homology"/>
<protein>
    <recommendedName>
        <fullName evidence="10">Glycine--tRNA ligase beta subunit</fullName>
        <ecNumber evidence="10">6.1.1.14</ecNumber>
    </recommendedName>
    <alternativeName>
        <fullName evidence="10">Glycyl-tRNA synthetase beta subunit</fullName>
        <shortName evidence="10">GlyRS</shortName>
    </alternativeName>
</protein>
<keyword evidence="7 10" id="KW-0648">Protein biosynthesis</keyword>
<feature type="domain" description="DALR anticodon binding" evidence="11">
    <location>
        <begin position="587"/>
        <end position="677"/>
    </location>
</feature>
<dbReference type="EMBL" id="JQBK01000009">
    <property type="protein sequence ID" value="KRN87031.1"/>
    <property type="molecule type" value="Genomic_DNA"/>
</dbReference>
<dbReference type="GO" id="GO:0004820">
    <property type="term" value="F:glycine-tRNA ligase activity"/>
    <property type="evidence" value="ECO:0007669"/>
    <property type="project" value="UniProtKB-UniRule"/>
</dbReference>
<dbReference type="GO" id="GO:0006426">
    <property type="term" value="P:glycyl-tRNA aminoacylation"/>
    <property type="evidence" value="ECO:0007669"/>
    <property type="project" value="UniProtKB-UniRule"/>
</dbReference>
<evidence type="ECO:0000313" key="12">
    <source>
        <dbReference type="EMBL" id="KRN87031.1"/>
    </source>
</evidence>
<comment type="subunit">
    <text evidence="10">Tetramer of two alpha and two beta subunits.</text>
</comment>
<gene>
    <name evidence="10" type="primary">glyS</name>
    <name evidence="12" type="ORF">IV43_GL002195</name>
</gene>
<comment type="caution">
    <text evidence="12">The sequence shown here is derived from an EMBL/GenBank/DDBJ whole genome shotgun (WGS) entry which is preliminary data.</text>
</comment>
<comment type="catalytic activity">
    <reaction evidence="9 10">
        <text>tRNA(Gly) + glycine + ATP = glycyl-tRNA(Gly) + AMP + diphosphate</text>
        <dbReference type="Rhea" id="RHEA:16013"/>
        <dbReference type="Rhea" id="RHEA-COMP:9664"/>
        <dbReference type="Rhea" id="RHEA-COMP:9683"/>
        <dbReference type="ChEBI" id="CHEBI:30616"/>
        <dbReference type="ChEBI" id="CHEBI:33019"/>
        <dbReference type="ChEBI" id="CHEBI:57305"/>
        <dbReference type="ChEBI" id="CHEBI:78442"/>
        <dbReference type="ChEBI" id="CHEBI:78522"/>
        <dbReference type="ChEBI" id="CHEBI:456215"/>
        <dbReference type="EC" id="6.1.1.14"/>
    </reaction>
</comment>
<keyword evidence="4 10" id="KW-0436">Ligase</keyword>
<dbReference type="GO" id="GO:0006420">
    <property type="term" value="P:arginyl-tRNA aminoacylation"/>
    <property type="evidence" value="ECO:0007669"/>
    <property type="project" value="InterPro"/>
</dbReference>
<accession>A0A0R2KJZ5</accession>
<dbReference type="Pfam" id="PF05746">
    <property type="entry name" value="DALR_1"/>
    <property type="match status" value="1"/>
</dbReference>
<dbReference type="GO" id="GO:0005524">
    <property type="term" value="F:ATP binding"/>
    <property type="evidence" value="ECO:0007669"/>
    <property type="project" value="UniProtKB-UniRule"/>
</dbReference>
<evidence type="ECO:0000256" key="3">
    <source>
        <dbReference type="ARBA" id="ARBA00022490"/>
    </source>
</evidence>
<comment type="similarity">
    <text evidence="2 10">Belongs to the class-II aminoacyl-tRNA synthetase family.</text>
</comment>
<dbReference type="STRING" id="89059.LAC1533_1178"/>
<dbReference type="PANTHER" id="PTHR30075">
    <property type="entry name" value="GLYCYL-TRNA SYNTHETASE"/>
    <property type="match status" value="1"/>
</dbReference>
<dbReference type="PANTHER" id="PTHR30075:SF2">
    <property type="entry name" value="GLYCINE--TRNA LIGASE, CHLOROPLASTIC_MITOCHONDRIAL 2"/>
    <property type="match status" value="1"/>
</dbReference>
<sequence>MKHTFLLEIGLEEIPAHVVTPSVAQLATRMKDFLNDSRISFDEIQTYSTPRRLAVKVLGLADKQPDIKEEAKGPAKKIAIDDQGNWSKAAQGFSRGQGVDPDQIYFKEFKGTEYAYVEKSVLGKPVTEVLTAIDQVITAMRFPTMMRWSTNDFEFVRPIRWLVCLLDEQVIPVQILQIKADRISAGHRFLGQDVSLAKADDYPAKLVDQMVIADAKKRKDMIRTQIAELARKNDWQIVIDEDLLEEVNNLVEYPTVFAGSFDKKYLSLPDEVLITSMKDHQRFFYVLDHNDQMLSHFVSVRNGNDKFIENVVAGNEKVLTARLEDARFFYEEDQKRPISASVERLKNVMFHDKIGTIYAKMQRVTSIAEFLGQKVELTATELQNLKRAAQIYKFDIVTEMVGEFAELQGVMGEIYARLFGENESTAVAIKESYMPLGSESELPQTNVGAILSVADKLDSIQSFFAAGMLPSGSNDPYALRRQALGIVRIVLAKEWNLSVIDLAAAIDNSYQKEQDLYTNTQPSQNKNEWQQFIMDRVHQLLSDQNYAYDIVNTVVESSQNTFQQIFSAADVLTKHQTDSDFKENIEALTRTVRLARKGQSDIQPAVKESLFENDSEKNLFTAFNAVAKSYANEDLEEQYAALASLREPISEYFDETMVMVDDQAVKNNRLTQLANIAKLTYSFGSLDNLNVK</sequence>
<dbReference type="AlphaFoldDB" id="A0A0R2KJZ5"/>
<evidence type="ECO:0000256" key="8">
    <source>
        <dbReference type="ARBA" id="ARBA00023146"/>
    </source>
</evidence>
<dbReference type="GO" id="GO:0004814">
    <property type="term" value="F:arginine-tRNA ligase activity"/>
    <property type="evidence" value="ECO:0007669"/>
    <property type="project" value="InterPro"/>
</dbReference>
<name>A0A0R2KJZ5_9LACO</name>
<dbReference type="Proteomes" id="UP000051491">
    <property type="component" value="Unassembled WGS sequence"/>
</dbReference>
<organism evidence="12 13">
    <name type="scientific">Ligilactobacillus acidipiscis</name>
    <dbReference type="NCBI Taxonomy" id="89059"/>
    <lineage>
        <taxon>Bacteria</taxon>
        <taxon>Bacillati</taxon>
        <taxon>Bacillota</taxon>
        <taxon>Bacilli</taxon>
        <taxon>Lactobacillales</taxon>
        <taxon>Lactobacillaceae</taxon>
        <taxon>Ligilactobacillus</taxon>
    </lineage>
</organism>
<dbReference type="InterPro" id="IPR006194">
    <property type="entry name" value="Gly-tRNA-synth_heterodimer"/>
</dbReference>
<evidence type="ECO:0000256" key="6">
    <source>
        <dbReference type="ARBA" id="ARBA00022840"/>
    </source>
</evidence>
<dbReference type="HAMAP" id="MF_00255">
    <property type="entry name" value="Gly_tRNA_synth_beta"/>
    <property type="match status" value="1"/>
</dbReference>
<keyword evidence="3 10" id="KW-0963">Cytoplasm</keyword>
<dbReference type="SUPFAM" id="SSF109604">
    <property type="entry name" value="HD-domain/PDEase-like"/>
    <property type="match status" value="1"/>
</dbReference>
<evidence type="ECO:0000256" key="7">
    <source>
        <dbReference type="ARBA" id="ARBA00022917"/>
    </source>
</evidence>
<dbReference type="InterPro" id="IPR008909">
    <property type="entry name" value="DALR_anticod-bd"/>
</dbReference>
<dbReference type="RefSeq" id="WP_010496018.1">
    <property type="nucleotide sequence ID" value="NZ_JQBK01000009.1"/>
</dbReference>
<reference evidence="12 13" key="1">
    <citation type="journal article" date="2015" name="Genome Announc.">
        <title>Expanding the biotechnology potential of lactobacilli through comparative genomics of 213 strains and associated genera.</title>
        <authorList>
            <person name="Sun Z."/>
            <person name="Harris H.M."/>
            <person name="McCann A."/>
            <person name="Guo C."/>
            <person name="Argimon S."/>
            <person name="Zhang W."/>
            <person name="Yang X."/>
            <person name="Jeffery I.B."/>
            <person name="Cooney J.C."/>
            <person name="Kagawa T.F."/>
            <person name="Liu W."/>
            <person name="Song Y."/>
            <person name="Salvetti E."/>
            <person name="Wrobel A."/>
            <person name="Rasinkangas P."/>
            <person name="Parkhill J."/>
            <person name="Rea M.C."/>
            <person name="O'Sullivan O."/>
            <person name="Ritari J."/>
            <person name="Douillard F.P."/>
            <person name="Paul Ross R."/>
            <person name="Yang R."/>
            <person name="Briner A.E."/>
            <person name="Felis G.E."/>
            <person name="de Vos W.M."/>
            <person name="Barrangou R."/>
            <person name="Klaenhammer T.R."/>
            <person name="Caufield P.W."/>
            <person name="Cui Y."/>
            <person name="Zhang H."/>
            <person name="O'Toole P.W."/>
        </authorList>
    </citation>
    <scope>NUCLEOTIDE SEQUENCE [LARGE SCALE GENOMIC DNA]</scope>
    <source>
        <strain evidence="12 13">DSM 15353</strain>
    </source>
</reference>
<dbReference type="Pfam" id="PF02092">
    <property type="entry name" value="tRNA_synt_2f"/>
    <property type="match status" value="1"/>
</dbReference>
<evidence type="ECO:0000256" key="9">
    <source>
        <dbReference type="ARBA" id="ARBA00047937"/>
    </source>
</evidence>
<evidence type="ECO:0000313" key="13">
    <source>
        <dbReference type="Proteomes" id="UP000051491"/>
    </source>
</evidence>
<evidence type="ECO:0000256" key="1">
    <source>
        <dbReference type="ARBA" id="ARBA00004496"/>
    </source>
</evidence>
<evidence type="ECO:0000259" key="11">
    <source>
        <dbReference type="Pfam" id="PF05746"/>
    </source>
</evidence>
<dbReference type="OrthoDB" id="9775440at2"/>
<dbReference type="PRINTS" id="PR01045">
    <property type="entry name" value="TRNASYNTHGB"/>
</dbReference>
<evidence type="ECO:0000256" key="4">
    <source>
        <dbReference type="ARBA" id="ARBA00022598"/>
    </source>
</evidence>
<keyword evidence="5 10" id="KW-0547">Nucleotide-binding</keyword>
<dbReference type="PROSITE" id="PS50861">
    <property type="entry name" value="AA_TRNA_LIGASE_II_GLYAB"/>
    <property type="match status" value="1"/>
</dbReference>
<evidence type="ECO:0000256" key="2">
    <source>
        <dbReference type="ARBA" id="ARBA00008226"/>
    </source>
</evidence>
<dbReference type="NCBIfam" id="TIGR00211">
    <property type="entry name" value="glyS"/>
    <property type="match status" value="1"/>
</dbReference>
<evidence type="ECO:0000256" key="5">
    <source>
        <dbReference type="ARBA" id="ARBA00022741"/>
    </source>
</evidence>
<dbReference type="PATRIC" id="fig|89059.3.peg.2315"/>
<dbReference type="GO" id="GO:0005829">
    <property type="term" value="C:cytosol"/>
    <property type="evidence" value="ECO:0007669"/>
    <property type="project" value="TreeGrafter"/>
</dbReference>
<comment type="subcellular location">
    <subcellularLocation>
        <location evidence="1 10">Cytoplasm</location>
    </subcellularLocation>
</comment>
<evidence type="ECO:0000256" key="10">
    <source>
        <dbReference type="HAMAP-Rule" id="MF_00255"/>
    </source>
</evidence>
<dbReference type="InterPro" id="IPR015944">
    <property type="entry name" value="Gly-tRNA-synth_bsu"/>
</dbReference>
<keyword evidence="8 10" id="KW-0030">Aminoacyl-tRNA synthetase</keyword>
<dbReference type="EC" id="6.1.1.14" evidence="10"/>